<evidence type="ECO:0000313" key="1">
    <source>
        <dbReference type="EMBL" id="BBJ38067.1"/>
    </source>
</evidence>
<protein>
    <submittedName>
        <fullName evidence="1">Uncharacterized protein</fullName>
    </submittedName>
</protein>
<gene>
    <name evidence="1" type="ORF">SSPO_007850</name>
</gene>
<accession>A0A499UVZ2</accession>
<dbReference type="EMBL" id="AP019620">
    <property type="protein sequence ID" value="BBJ38067.1"/>
    <property type="molecule type" value="Genomic_DNA"/>
</dbReference>
<dbReference type="Proteomes" id="UP000463951">
    <property type="component" value="Chromosome"/>
</dbReference>
<sequence length="59" mass="6350">MVQDTILTSAGLVPGHRGVRWPAPSADPQSYGPDGLRLRETRRKAVAVAAWGRRQVAGL</sequence>
<reference evidence="1 2" key="1">
    <citation type="journal article" date="2020" name="Int. J. Syst. Evol. Microbiol.">
        <title>Reclassification of Streptomyces castelarensis and Streptomyces sporoclivatus as later heterotypic synonyms of Streptomyces antimycoticus.</title>
        <authorList>
            <person name="Komaki H."/>
            <person name="Tamura T."/>
        </authorList>
    </citation>
    <scope>NUCLEOTIDE SEQUENCE [LARGE SCALE GENOMIC DNA]</scope>
    <source>
        <strain evidence="1 2">NBRC 100767</strain>
    </source>
</reference>
<organism evidence="1 2">
    <name type="scientific">Streptomyces antimycoticus</name>
    <dbReference type="NCBI Taxonomy" id="68175"/>
    <lineage>
        <taxon>Bacteria</taxon>
        <taxon>Bacillati</taxon>
        <taxon>Actinomycetota</taxon>
        <taxon>Actinomycetes</taxon>
        <taxon>Kitasatosporales</taxon>
        <taxon>Streptomycetaceae</taxon>
        <taxon>Streptomyces</taxon>
        <taxon>Streptomyces violaceusniger group</taxon>
    </lineage>
</organism>
<proteinExistence type="predicted"/>
<evidence type="ECO:0000313" key="2">
    <source>
        <dbReference type="Proteomes" id="UP000463951"/>
    </source>
</evidence>
<dbReference type="AlphaFoldDB" id="A0A499UVZ2"/>
<name>A0A499UVZ2_9ACTN</name>